<dbReference type="SUPFAM" id="SSF56112">
    <property type="entry name" value="Protein kinase-like (PK-like)"/>
    <property type="match status" value="1"/>
</dbReference>
<dbReference type="EC" id="4.6.1.2" evidence="2 14"/>
<sequence length="483" mass="53968">MHHQNIGTFYGLTTVENSLYIAMEYELNGLLHEILHGGRYDLDDNFKYCLSLDVATGMIFLHSKGIVCGNLSSQYCIIDSKWNVKVANWLHCPVTERENVKLGYGLPPINSDATEPSHSQACQILTQAPEILSGSVPLPNKQTDVYSFGMLVVEIFSQCEPFGDAISIASADDIIQEIVKNNLRPVMPRVSQILQRLLKQCWNSDAAERPNFTRVQTVLKHARPSRKGLLDCMMDVMKNYVEKLEDMVKDRTVELTQATDSMRTLLYQILPPKVAEKLQRGEAIDPENYDSVTVFFSDIVGFTTISALSTPLQIVHFLNSLYSCFDAILDKHDVYKVETIGDAYMVISGLPERNGIRHAACIADMAIELMEAARNYTIPHLPDEQLQLRAGIHSGPVAAGVVGVKMPRFCLFGDTVNTASRMESTSVAMRIQVSGDFRDIARQVGGYEMQRRGTVSVKGKGDMVTFWLLKKTVDTNEPLEFSL</sequence>
<dbReference type="InterPro" id="IPR018297">
    <property type="entry name" value="A/G_cyclase_CS"/>
</dbReference>
<dbReference type="CDD" id="cd07302">
    <property type="entry name" value="CHD"/>
    <property type="match status" value="1"/>
</dbReference>
<keyword evidence="12 14" id="KW-0141">cGMP biosynthesis</keyword>
<protein>
    <recommendedName>
        <fullName evidence="2 14">Guanylate cyclase</fullName>
        <ecNumber evidence="2 14">4.6.1.2</ecNumber>
    </recommendedName>
</protein>
<evidence type="ECO:0000256" key="13">
    <source>
        <dbReference type="RuleBase" id="RU000405"/>
    </source>
</evidence>
<dbReference type="Gene3D" id="1.10.510.10">
    <property type="entry name" value="Transferase(Phosphotransferase) domain 1"/>
    <property type="match status" value="1"/>
</dbReference>
<proteinExistence type="inferred from homology"/>
<evidence type="ECO:0000256" key="2">
    <source>
        <dbReference type="ARBA" id="ARBA00012202"/>
    </source>
</evidence>
<dbReference type="GO" id="GO:0001653">
    <property type="term" value="F:peptide receptor activity"/>
    <property type="evidence" value="ECO:0007669"/>
    <property type="project" value="TreeGrafter"/>
</dbReference>
<comment type="similarity">
    <text evidence="13">Belongs to the adenylyl cyclase class-4/guanylyl cyclase family.</text>
</comment>
<dbReference type="PROSITE" id="PS50125">
    <property type="entry name" value="GUANYLATE_CYCLASE_2"/>
    <property type="match status" value="1"/>
</dbReference>
<dbReference type="GO" id="GO:0005525">
    <property type="term" value="F:GTP binding"/>
    <property type="evidence" value="ECO:0007669"/>
    <property type="project" value="UniProtKB-KW"/>
</dbReference>
<keyword evidence="7" id="KW-0342">GTP-binding</keyword>
<dbReference type="AlphaFoldDB" id="R7U1S3"/>
<dbReference type="FunFam" id="3.30.70.1230:FF:000004">
    <property type="entry name" value="Guanylate cyclase"/>
    <property type="match status" value="1"/>
</dbReference>
<dbReference type="STRING" id="283909.R7U1S3"/>
<keyword evidence="19" id="KW-1185">Reference proteome</keyword>
<dbReference type="Pfam" id="PF00211">
    <property type="entry name" value="Guanylate_cyc"/>
    <property type="match status" value="1"/>
</dbReference>
<comment type="subcellular location">
    <subcellularLocation>
        <location evidence="1">Membrane</location>
        <topology evidence="1">Single-pass type I membrane protein</topology>
    </subcellularLocation>
</comment>
<evidence type="ECO:0000313" key="18">
    <source>
        <dbReference type="EnsemblMetazoa" id="CapteP143601"/>
    </source>
</evidence>
<evidence type="ECO:0000256" key="9">
    <source>
        <dbReference type="ARBA" id="ARBA00023170"/>
    </source>
</evidence>
<evidence type="ECO:0000256" key="4">
    <source>
        <dbReference type="ARBA" id="ARBA00022729"/>
    </source>
</evidence>
<keyword evidence="4" id="KW-0732">Signal</keyword>
<accession>R7U1S3</accession>
<dbReference type="InterPro" id="IPR050401">
    <property type="entry name" value="Cyclic_nucleotide_synthase"/>
</dbReference>
<dbReference type="SMART" id="SM00044">
    <property type="entry name" value="CYCc"/>
    <property type="match status" value="1"/>
</dbReference>
<dbReference type="GO" id="GO:0005524">
    <property type="term" value="F:ATP binding"/>
    <property type="evidence" value="ECO:0007669"/>
    <property type="project" value="InterPro"/>
</dbReference>
<keyword evidence="5" id="KW-0547">Nucleotide-binding</keyword>
<evidence type="ECO:0000259" key="15">
    <source>
        <dbReference type="PROSITE" id="PS50011"/>
    </source>
</evidence>
<dbReference type="GO" id="GO:0004016">
    <property type="term" value="F:adenylate cyclase activity"/>
    <property type="evidence" value="ECO:0007669"/>
    <property type="project" value="TreeGrafter"/>
</dbReference>
<evidence type="ECO:0000256" key="3">
    <source>
        <dbReference type="ARBA" id="ARBA00022692"/>
    </source>
</evidence>
<dbReference type="InterPro" id="IPR029787">
    <property type="entry name" value="Nucleotide_cyclase"/>
</dbReference>
<dbReference type="PANTHER" id="PTHR11920:SF335">
    <property type="entry name" value="GUANYLATE CYCLASE"/>
    <property type="match status" value="1"/>
</dbReference>
<keyword evidence="8" id="KW-0472">Membrane</keyword>
<dbReference type="GO" id="GO:0004672">
    <property type="term" value="F:protein kinase activity"/>
    <property type="evidence" value="ECO:0007669"/>
    <property type="project" value="InterPro"/>
</dbReference>
<gene>
    <name evidence="17" type="ORF">CAPTEDRAFT_143601</name>
</gene>
<dbReference type="EMBL" id="AMQN01009877">
    <property type="status" value="NOT_ANNOTATED_CDS"/>
    <property type="molecule type" value="Genomic_DNA"/>
</dbReference>
<evidence type="ECO:0000256" key="7">
    <source>
        <dbReference type="ARBA" id="ARBA00023134"/>
    </source>
</evidence>
<dbReference type="GO" id="GO:0035556">
    <property type="term" value="P:intracellular signal transduction"/>
    <property type="evidence" value="ECO:0007669"/>
    <property type="project" value="InterPro"/>
</dbReference>
<dbReference type="InterPro" id="IPR011009">
    <property type="entry name" value="Kinase-like_dom_sf"/>
</dbReference>
<keyword evidence="9" id="KW-0675">Receptor</keyword>
<dbReference type="OMA" id="WSEETCK"/>
<dbReference type="PROSITE" id="PS50011">
    <property type="entry name" value="PROTEIN_KINASE_DOM"/>
    <property type="match status" value="1"/>
</dbReference>
<dbReference type="InterPro" id="IPR001245">
    <property type="entry name" value="Ser-Thr/Tyr_kinase_cat_dom"/>
</dbReference>
<evidence type="ECO:0000256" key="1">
    <source>
        <dbReference type="ARBA" id="ARBA00004479"/>
    </source>
</evidence>
<evidence type="ECO:0000256" key="5">
    <source>
        <dbReference type="ARBA" id="ARBA00022741"/>
    </source>
</evidence>
<keyword evidence="11 13" id="KW-0456">Lyase</keyword>
<reference evidence="19" key="1">
    <citation type="submission" date="2012-12" db="EMBL/GenBank/DDBJ databases">
        <authorList>
            <person name="Hellsten U."/>
            <person name="Grimwood J."/>
            <person name="Chapman J.A."/>
            <person name="Shapiro H."/>
            <person name="Aerts A."/>
            <person name="Otillar R.P."/>
            <person name="Terry A.Y."/>
            <person name="Boore J.L."/>
            <person name="Simakov O."/>
            <person name="Marletaz F."/>
            <person name="Cho S.-J."/>
            <person name="Edsinger-Gonzales E."/>
            <person name="Havlak P."/>
            <person name="Kuo D.-H."/>
            <person name="Larsson T."/>
            <person name="Lv J."/>
            <person name="Arendt D."/>
            <person name="Savage R."/>
            <person name="Osoegawa K."/>
            <person name="de Jong P."/>
            <person name="Lindberg D.R."/>
            <person name="Seaver E.C."/>
            <person name="Weisblat D.A."/>
            <person name="Putnam N.H."/>
            <person name="Grigoriev I.V."/>
            <person name="Rokhsar D.S."/>
        </authorList>
    </citation>
    <scope>NUCLEOTIDE SEQUENCE</scope>
    <source>
        <strain evidence="19">I ESC-2004</strain>
    </source>
</reference>
<dbReference type="EnsemblMetazoa" id="CapteT143601">
    <property type="protein sequence ID" value="CapteP143601"/>
    <property type="gene ID" value="CapteG143601"/>
</dbReference>
<dbReference type="GO" id="GO:0005886">
    <property type="term" value="C:plasma membrane"/>
    <property type="evidence" value="ECO:0007669"/>
    <property type="project" value="TreeGrafter"/>
</dbReference>
<dbReference type="InterPro" id="IPR001054">
    <property type="entry name" value="A/G_cyclase"/>
</dbReference>
<dbReference type="GO" id="GO:0007168">
    <property type="term" value="P:receptor guanylyl cyclase signaling pathway"/>
    <property type="evidence" value="ECO:0007669"/>
    <property type="project" value="TreeGrafter"/>
</dbReference>
<evidence type="ECO:0000256" key="6">
    <source>
        <dbReference type="ARBA" id="ARBA00022989"/>
    </source>
</evidence>
<evidence type="ECO:0000313" key="17">
    <source>
        <dbReference type="EMBL" id="ELT99792.1"/>
    </source>
</evidence>
<evidence type="ECO:0000256" key="11">
    <source>
        <dbReference type="ARBA" id="ARBA00023239"/>
    </source>
</evidence>
<evidence type="ECO:0000313" key="19">
    <source>
        <dbReference type="Proteomes" id="UP000014760"/>
    </source>
</evidence>
<feature type="domain" description="Protein kinase" evidence="15">
    <location>
        <begin position="1"/>
        <end position="224"/>
    </location>
</feature>
<dbReference type="Gene3D" id="3.30.70.1230">
    <property type="entry name" value="Nucleotide cyclase"/>
    <property type="match status" value="1"/>
</dbReference>
<keyword evidence="6" id="KW-1133">Transmembrane helix</keyword>
<evidence type="ECO:0000256" key="8">
    <source>
        <dbReference type="ARBA" id="ARBA00023136"/>
    </source>
</evidence>
<dbReference type="PANTHER" id="PTHR11920">
    <property type="entry name" value="GUANYLYL CYCLASE"/>
    <property type="match status" value="1"/>
</dbReference>
<reference evidence="18" key="3">
    <citation type="submission" date="2015-06" db="UniProtKB">
        <authorList>
            <consortium name="EnsemblMetazoa"/>
        </authorList>
    </citation>
    <scope>IDENTIFICATION</scope>
</reference>
<comment type="catalytic activity">
    <reaction evidence="14">
        <text>GTP = 3',5'-cyclic GMP + diphosphate</text>
        <dbReference type="Rhea" id="RHEA:13665"/>
        <dbReference type="ChEBI" id="CHEBI:33019"/>
        <dbReference type="ChEBI" id="CHEBI:37565"/>
        <dbReference type="ChEBI" id="CHEBI:57746"/>
        <dbReference type="EC" id="4.6.1.2"/>
    </reaction>
</comment>
<dbReference type="OrthoDB" id="60033at2759"/>
<dbReference type="Pfam" id="PF07714">
    <property type="entry name" value="PK_Tyr_Ser-Thr"/>
    <property type="match status" value="1"/>
</dbReference>
<evidence type="ECO:0000256" key="10">
    <source>
        <dbReference type="ARBA" id="ARBA00023180"/>
    </source>
</evidence>
<evidence type="ECO:0000259" key="16">
    <source>
        <dbReference type="PROSITE" id="PS50125"/>
    </source>
</evidence>
<dbReference type="InterPro" id="IPR000719">
    <property type="entry name" value="Prot_kinase_dom"/>
</dbReference>
<name>R7U1S3_CAPTE</name>
<dbReference type="GO" id="GO:0004383">
    <property type="term" value="F:guanylate cyclase activity"/>
    <property type="evidence" value="ECO:0007669"/>
    <property type="project" value="UniProtKB-EC"/>
</dbReference>
<evidence type="ECO:0000256" key="14">
    <source>
        <dbReference type="RuleBase" id="RU003431"/>
    </source>
</evidence>
<keyword evidence="3" id="KW-0812">Transmembrane</keyword>
<dbReference type="EMBL" id="KB306460">
    <property type="protein sequence ID" value="ELT99792.1"/>
    <property type="molecule type" value="Genomic_DNA"/>
</dbReference>
<dbReference type="Proteomes" id="UP000014760">
    <property type="component" value="Unassembled WGS sequence"/>
</dbReference>
<evidence type="ECO:0000256" key="12">
    <source>
        <dbReference type="ARBA" id="ARBA00023293"/>
    </source>
</evidence>
<dbReference type="HOGENOM" id="CLU_001072_11_2_1"/>
<dbReference type="SUPFAM" id="SSF55073">
    <property type="entry name" value="Nucleotide cyclase"/>
    <property type="match status" value="1"/>
</dbReference>
<organism evidence="17">
    <name type="scientific">Capitella teleta</name>
    <name type="common">Polychaete worm</name>
    <dbReference type="NCBI Taxonomy" id="283909"/>
    <lineage>
        <taxon>Eukaryota</taxon>
        <taxon>Metazoa</taxon>
        <taxon>Spiralia</taxon>
        <taxon>Lophotrochozoa</taxon>
        <taxon>Annelida</taxon>
        <taxon>Polychaeta</taxon>
        <taxon>Sedentaria</taxon>
        <taxon>Scolecida</taxon>
        <taxon>Capitellidae</taxon>
        <taxon>Capitella</taxon>
    </lineage>
</organism>
<feature type="domain" description="Guanylate cyclase" evidence="16">
    <location>
        <begin position="293"/>
        <end position="423"/>
    </location>
</feature>
<keyword evidence="10" id="KW-0325">Glycoprotein</keyword>
<dbReference type="PROSITE" id="PS00452">
    <property type="entry name" value="GUANYLATE_CYCLASE_1"/>
    <property type="match status" value="1"/>
</dbReference>
<reference evidence="17 19" key="2">
    <citation type="journal article" date="2013" name="Nature">
        <title>Insights into bilaterian evolution from three spiralian genomes.</title>
        <authorList>
            <person name="Simakov O."/>
            <person name="Marletaz F."/>
            <person name="Cho S.J."/>
            <person name="Edsinger-Gonzales E."/>
            <person name="Havlak P."/>
            <person name="Hellsten U."/>
            <person name="Kuo D.H."/>
            <person name="Larsson T."/>
            <person name="Lv J."/>
            <person name="Arendt D."/>
            <person name="Savage R."/>
            <person name="Osoegawa K."/>
            <person name="de Jong P."/>
            <person name="Grimwood J."/>
            <person name="Chapman J.A."/>
            <person name="Shapiro H."/>
            <person name="Aerts A."/>
            <person name="Otillar R.P."/>
            <person name="Terry A.Y."/>
            <person name="Boore J.L."/>
            <person name="Grigoriev I.V."/>
            <person name="Lindberg D.R."/>
            <person name="Seaver E.C."/>
            <person name="Weisblat D.A."/>
            <person name="Putnam N.H."/>
            <person name="Rokhsar D.S."/>
        </authorList>
    </citation>
    <scope>NUCLEOTIDE SEQUENCE</scope>
    <source>
        <strain evidence="17 19">I ESC-2004</strain>
    </source>
</reference>